<evidence type="ECO:0000313" key="3">
    <source>
        <dbReference type="Proteomes" id="UP001139447"/>
    </source>
</evidence>
<reference evidence="2" key="1">
    <citation type="submission" date="2022-03" db="EMBL/GenBank/DDBJ databases">
        <authorList>
            <person name="Woo C.Y."/>
        </authorList>
    </citation>
    <scope>NUCLEOTIDE SEQUENCE</scope>
    <source>
        <strain evidence="2">CYS-02</strain>
    </source>
</reference>
<gene>
    <name evidence="2" type="ORF">MMF98_02290</name>
</gene>
<name>A0A9X1VQM2_9BURK</name>
<keyword evidence="3" id="KW-1185">Reference proteome</keyword>
<evidence type="ECO:0000313" key="2">
    <source>
        <dbReference type="EMBL" id="MCJ0762031.1"/>
    </source>
</evidence>
<dbReference type="AlphaFoldDB" id="A0A9X1VQM2"/>
<dbReference type="RefSeq" id="WP_243303919.1">
    <property type="nucleotide sequence ID" value="NZ_JALGBI010000001.1"/>
</dbReference>
<proteinExistence type="predicted"/>
<evidence type="ECO:0000256" key="1">
    <source>
        <dbReference type="SAM" id="MobiDB-lite"/>
    </source>
</evidence>
<feature type="region of interest" description="Disordered" evidence="1">
    <location>
        <begin position="114"/>
        <end position="152"/>
    </location>
</feature>
<dbReference type="Proteomes" id="UP001139447">
    <property type="component" value="Unassembled WGS sequence"/>
</dbReference>
<dbReference type="EMBL" id="JALGBI010000001">
    <property type="protein sequence ID" value="MCJ0762031.1"/>
    <property type="molecule type" value="Genomic_DNA"/>
</dbReference>
<accession>A0A9X1VQM2</accession>
<sequence length="152" mass="16567">MKRCTSSRSAPFLIAGAVLLTWTFATFPSESVAQDTVRSFPVAAKRGVLEVTAPPSVKLNGQADQLSPGARIRSPQNMVVMSATLIGQELLVNYVRDASGMIREAWILTPTEAREKRDGAPTGRNFVFSSEVDPTPRDDGKTPFNQLPRYGQ</sequence>
<comment type="caution">
    <text evidence="2">The sequence shown here is derived from an EMBL/GenBank/DDBJ whole genome shotgun (WGS) entry which is preliminary data.</text>
</comment>
<organism evidence="2 3">
    <name type="scientific">Variovorax terrae</name>
    <dbReference type="NCBI Taxonomy" id="2923278"/>
    <lineage>
        <taxon>Bacteria</taxon>
        <taxon>Pseudomonadati</taxon>
        <taxon>Pseudomonadota</taxon>
        <taxon>Betaproteobacteria</taxon>
        <taxon>Burkholderiales</taxon>
        <taxon>Comamonadaceae</taxon>
        <taxon>Variovorax</taxon>
    </lineage>
</organism>
<protein>
    <submittedName>
        <fullName evidence="2">Uncharacterized protein</fullName>
    </submittedName>
</protein>